<keyword evidence="2" id="KW-1185">Reference proteome</keyword>
<dbReference type="EMBL" id="JAKELL010000043">
    <property type="protein sequence ID" value="KAH8988215.1"/>
    <property type="molecule type" value="Genomic_DNA"/>
</dbReference>
<name>A0AAD4LE18_9AGAM</name>
<evidence type="ECO:0000313" key="2">
    <source>
        <dbReference type="Proteomes" id="UP001201163"/>
    </source>
</evidence>
<organism evidence="1 2">
    <name type="scientific">Lactarius akahatsu</name>
    <dbReference type="NCBI Taxonomy" id="416441"/>
    <lineage>
        <taxon>Eukaryota</taxon>
        <taxon>Fungi</taxon>
        <taxon>Dikarya</taxon>
        <taxon>Basidiomycota</taxon>
        <taxon>Agaricomycotina</taxon>
        <taxon>Agaricomycetes</taxon>
        <taxon>Russulales</taxon>
        <taxon>Russulaceae</taxon>
        <taxon>Lactarius</taxon>
    </lineage>
</organism>
<reference evidence="1" key="1">
    <citation type="submission" date="2022-01" db="EMBL/GenBank/DDBJ databases">
        <title>Comparative genomics reveals a dynamic genome evolution in the ectomycorrhizal milk-cap (Lactarius) mushrooms.</title>
        <authorList>
            <consortium name="DOE Joint Genome Institute"/>
            <person name="Lebreton A."/>
            <person name="Tang N."/>
            <person name="Kuo A."/>
            <person name="LaButti K."/>
            <person name="Drula E."/>
            <person name="Barry K."/>
            <person name="Clum A."/>
            <person name="Lipzen A."/>
            <person name="Mousain D."/>
            <person name="Ng V."/>
            <person name="Wang R."/>
            <person name="Wang X."/>
            <person name="Dai Y."/>
            <person name="Henrissat B."/>
            <person name="Grigoriev I.V."/>
            <person name="Guerin-Laguette A."/>
            <person name="Yu F."/>
            <person name="Martin F.M."/>
        </authorList>
    </citation>
    <scope>NUCLEOTIDE SEQUENCE</scope>
    <source>
        <strain evidence="1">QP</strain>
    </source>
</reference>
<comment type="caution">
    <text evidence="1">The sequence shown here is derived from an EMBL/GenBank/DDBJ whole genome shotgun (WGS) entry which is preliminary data.</text>
</comment>
<evidence type="ECO:0000313" key="1">
    <source>
        <dbReference type="EMBL" id="KAH8988215.1"/>
    </source>
</evidence>
<dbReference type="AlphaFoldDB" id="A0AAD4LE18"/>
<gene>
    <name evidence="1" type="ORF">EDB92DRAFT_1053137</name>
</gene>
<dbReference type="Proteomes" id="UP001201163">
    <property type="component" value="Unassembled WGS sequence"/>
</dbReference>
<accession>A0AAD4LE18</accession>
<sequence>MEPAVTKLQVKLVRVCRLCHFSAPSPGILQMLSVRDRTCSQACNHGHSEGTQPEASGLHQALTHPISPDRRGATFQRKTLAQGRASALSAYWHVPPRPFEPSEKLLLWSVPCRGFAIRHWLFHPLVTKNETGRLSSLRSREQACRTCSPLTPRDRRGSPMTGCGATHRSSLPFLLSDVLGQLATTNNESMRTFIVPQMP</sequence>
<protein>
    <submittedName>
        <fullName evidence="1">Uncharacterized protein</fullName>
    </submittedName>
</protein>
<proteinExistence type="predicted"/>